<feature type="domain" description="Serine-threonine protein phosphatase N-terminal" evidence="4">
    <location>
        <begin position="1"/>
        <end position="27"/>
    </location>
</feature>
<evidence type="ECO:0000313" key="6">
    <source>
        <dbReference type="Proteomes" id="UP000472262"/>
    </source>
</evidence>
<dbReference type="AlphaFoldDB" id="A0A672M9V5"/>
<proteinExistence type="predicted"/>
<reference evidence="5" key="2">
    <citation type="submission" date="2025-09" db="UniProtKB">
        <authorList>
            <consortium name="Ensembl"/>
        </authorList>
    </citation>
    <scope>IDENTIFICATION</scope>
</reference>
<evidence type="ECO:0000256" key="3">
    <source>
        <dbReference type="ARBA" id="ARBA00023211"/>
    </source>
</evidence>
<name>A0A672M9V5_SINGR</name>
<evidence type="ECO:0000313" key="5">
    <source>
        <dbReference type="Ensembl" id="ENSSGRP00000033486.1"/>
    </source>
</evidence>
<dbReference type="Ensembl" id="ENSSGRT00000035950.1">
    <property type="protein sequence ID" value="ENSSGRP00000033486.1"/>
    <property type="gene ID" value="ENSSGRG00000018647.1"/>
</dbReference>
<protein>
    <recommendedName>
        <fullName evidence="4">Serine-threonine protein phosphatase N-terminal domain-containing protein</fullName>
    </recommendedName>
</protein>
<dbReference type="InParanoid" id="A0A672M9V5"/>
<evidence type="ECO:0000256" key="1">
    <source>
        <dbReference type="ARBA" id="ARBA00022723"/>
    </source>
</evidence>
<reference evidence="5" key="1">
    <citation type="submission" date="2025-08" db="UniProtKB">
        <authorList>
            <consortium name="Ensembl"/>
        </authorList>
    </citation>
    <scope>IDENTIFICATION</scope>
</reference>
<organism evidence="5 6">
    <name type="scientific">Sinocyclocheilus grahami</name>
    <name type="common">Dianchi golden-line fish</name>
    <name type="synonym">Barbus grahami</name>
    <dbReference type="NCBI Taxonomy" id="75366"/>
    <lineage>
        <taxon>Eukaryota</taxon>
        <taxon>Metazoa</taxon>
        <taxon>Chordata</taxon>
        <taxon>Craniata</taxon>
        <taxon>Vertebrata</taxon>
        <taxon>Euteleostomi</taxon>
        <taxon>Actinopterygii</taxon>
        <taxon>Neopterygii</taxon>
        <taxon>Teleostei</taxon>
        <taxon>Ostariophysi</taxon>
        <taxon>Cypriniformes</taxon>
        <taxon>Cyprinidae</taxon>
        <taxon>Cyprininae</taxon>
        <taxon>Sinocyclocheilus</taxon>
    </lineage>
</organism>
<dbReference type="Pfam" id="PF16891">
    <property type="entry name" value="STPPase_N"/>
    <property type="match status" value="1"/>
</dbReference>
<keyword evidence="3" id="KW-0464">Manganese</keyword>
<keyword evidence="6" id="KW-1185">Reference proteome</keyword>
<dbReference type="InterPro" id="IPR031675">
    <property type="entry name" value="STPPase_N"/>
</dbReference>
<keyword evidence="1" id="KW-0479">Metal-binding</keyword>
<dbReference type="GO" id="GO:0046872">
    <property type="term" value="F:metal ion binding"/>
    <property type="evidence" value="ECO:0007669"/>
    <property type="project" value="UniProtKB-KW"/>
</dbReference>
<accession>A0A672M9V5</accession>
<evidence type="ECO:0000256" key="2">
    <source>
        <dbReference type="ARBA" id="ARBA00022801"/>
    </source>
</evidence>
<keyword evidence="2" id="KW-0378">Hydrolase</keyword>
<evidence type="ECO:0000259" key="4">
    <source>
        <dbReference type="Pfam" id="PF16891"/>
    </source>
</evidence>
<sequence>MTEAEVRGLCIKSREIFLSQPILLELEAPLKICAAIVMRVSGASMHLTTMSCII</sequence>
<dbReference type="GO" id="GO:0016787">
    <property type="term" value="F:hydrolase activity"/>
    <property type="evidence" value="ECO:0007669"/>
    <property type="project" value="UniProtKB-KW"/>
</dbReference>
<dbReference type="Proteomes" id="UP000472262">
    <property type="component" value="Unassembled WGS sequence"/>
</dbReference>